<evidence type="ECO:0000256" key="1">
    <source>
        <dbReference type="SAM" id="SignalP"/>
    </source>
</evidence>
<keyword evidence="3" id="KW-1185">Reference proteome</keyword>
<sequence length="173" mass="19851">IIANMRVILALTVATLRRVSHLQPASGWNSRYLTYMIKLKCHECRWTSAPIHIRVSLTIRRGNNHFNAIVSCDGCGNIGTVRILQTMGTPIVREQVPMPVMLLEVMGLALDYNFVDFGFNWTVRAWFDERWNRIDSFALRTGSYVVRMNEESLDPEDYPPMVIDVEGLYMPAD</sequence>
<dbReference type="EMBL" id="JBJKTR010000006">
    <property type="protein sequence ID" value="KAL3366412.1"/>
    <property type="molecule type" value="Genomic_DNA"/>
</dbReference>
<feature type="non-terminal residue" evidence="2">
    <location>
        <position position="1"/>
    </location>
</feature>
<name>A0ABD2UCC4_9SOLN</name>
<comment type="caution">
    <text evidence="2">The sequence shown here is derived from an EMBL/GenBank/DDBJ whole genome shotgun (WGS) entry which is preliminary data.</text>
</comment>
<protein>
    <submittedName>
        <fullName evidence="2">Uncharacterized protein</fullName>
    </submittedName>
</protein>
<organism evidence="2 3">
    <name type="scientific">Solanum stoloniferum</name>
    <dbReference type="NCBI Taxonomy" id="62892"/>
    <lineage>
        <taxon>Eukaryota</taxon>
        <taxon>Viridiplantae</taxon>
        <taxon>Streptophyta</taxon>
        <taxon>Embryophyta</taxon>
        <taxon>Tracheophyta</taxon>
        <taxon>Spermatophyta</taxon>
        <taxon>Magnoliopsida</taxon>
        <taxon>eudicotyledons</taxon>
        <taxon>Gunneridae</taxon>
        <taxon>Pentapetalae</taxon>
        <taxon>asterids</taxon>
        <taxon>lamiids</taxon>
        <taxon>Solanales</taxon>
        <taxon>Solanaceae</taxon>
        <taxon>Solanoideae</taxon>
        <taxon>Solaneae</taxon>
        <taxon>Solanum</taxon>
    </lineage>
</organism>
<keyword evidence="1" id="KW-0732">Signal</keyword>
<dbReference type="SUPFAM" id="SSF141678">
    <property type="entry name" value="MAL13P1.257-like"/>
    <property type="match status" value="1"/>
</dbReference>
<dbReference type="AlphaFoldDB" id="A0ABD2UCC4"/>
<reference evidence="2 3" key="1">
    <citation type="submission" date="2024-05" db="EMBL/GenBank/DDBJ databases">
        <title>De novo assembly of an allotetraploid wild potato.</title>
        <authorList>
            <person name="Hosaka A.J."/>
        </authorList>
    </citation>
    <scope>NUCLEOTIDE SEQUENCE [LARGE SCALE GENOMIC DNA]</scope>
    <source>
        <tissue evidence="2">Young leaves</tissue>
    </source>
</reference>
<dbReference type="InterPro" id="IPR008584">
    <property type="entry name" value="CXXC_Zn-binding_euk"/>
</dbReference>
<evidence type="ECO:0000313" key="2">
    <source>
        <dbReference type="EMBL" id="KAL3366412.1"/>
    </source>
</evidence>
<accession>A0ABD2UCC4</accession>
<dbReference type="Proteomes" id="UP001627284">
    <property type="component" value="Unassembled WGS sequence"/>
</dbReference>
<evidence type="ECO:0000313" key="3">
    <source>
        <dbReference type="Proteomes" id="UP001627284"/>
    </source>
</evidence>
<dbReference type="Pfam" id="PF05907">
    <property type="entry name" value="CXXC_Zn-b_euk"/>
    <property type="match status" value="1"/>
</dbReference>
<proteinExistence type="predicted"/>
<feature type="chain" id="PRO_5044883236" evidence="1">
    <location>
        <begin position="22"/>
        <end position="173"/>
    </location>
</feature>
<feature type="signal peptide" evidence="1">
    <location>
        <begin position="1"/>
        <end position="21"/>
    </location>
</feature>
<gene>
    <name evidence="2" type="ORF">AABB24_011207</name>
</gene>